<evidence type="ECO:0000313" key="4">
    <source>
        <dbReference type="EMBL" id="TTI30673.1"/>
    </source>
</evidence>
<dbReference type="InterPro" id="IPR036961">
    <property type="entry name" value="Kinesin_motor_dom_sf"/>
</dbReference>
<protein>
    <submittedName>
        <fullName evidence="4">Unconventional myosin-VIIa</fullName>
    </submittedName>
</protein>
<gene>
    <name evidence="4" type="ORF">Baya_15374</name>
</gene>
<dbReference type="OrthoDB" id="6108017at2759"/>
<dbReference type="InterPro" id="IPR027417">
    <property type="entry name" value="P-loop_NTPase"/>
</dbReference>
<dbReference type="InterPro" id="IPR051567">
    <property type="entry name" value="Unconventional_Myosin_ATPase"/>
</dbReference>
<dbReference type="PANTHER" id="PTHR22692">
    <property type="entry name" value="MYOSIN VII, XV"/>
    <property type="match status" value="1"/>
</dbReference>
<dbReference type="EMBL" id="VCAZ01000214">
    <property type="protein sequence ID" value="TTI30673.1"/>
    <property type="molecule type" value="Genomic_DNA"/>
</dbReference>
<dbReference type="Gene3D" id="3.40.850.10">
    <property type="entry name" value="Kinesin motor domain"/>
    <property type="match status" value="1"/>
</dbReference>
<keyword evidence="2" id="KW-0067">ATP-binding</keyword>
<dbReference type="AlphaFoldDB" id="A0A556VBI8"/>
<dbReference type="Proteomes" id="UP000319801">
    <property type="component" value="Unassembled WGS sequence"/>
</dbReference>
<proteinExistence type="predicted"/>
<sequence>MFKRRDYVELYEKDQAKWALLRNVNTVFKQTTLLPGDYVWLDLKTGREFEVPIGAVVKLCDSGQIQVLDDEGNEHWISPQHATNIKPMHPTSIHGVEDMIRLGDLNEAGILRNLLIRYREHLIYTNCGGRVSIALASRMAALRSRVCITPVRFSMSVPSRCNEKPKPCHADI</sequence>
<dbReference type="Pfam" id="PF24123">
    <property type="entry name" value="Myosin_VII_N"/>
    <property type="match status" value="1"/>
</dbReference>
<dbReference type="PANTHER" id="PTHR22692:SF34">
    <property type="entry name" value="MYOSIN VIIA"/>
    <property type="match status" value="1"/>
</dbReference>
<evidence type="ECO:0000256" key="1">
    <source>
        <dbReference type="ARBA" id="ARBA00022741"/>
    </source>
</evidence>
<keyword evidence="1" id="KW-0547">Nucleotide-binding</keyword>
<dbReference type="InterPro" id="IPR057130">
    <property type="entry name" value="Myosin_VII_N"/>
</dbReference>
<reference evidence="4 5" key="1">
    <citation type="journal article" date="2019" name="Genome Biol. Evol.">
        <title>Whole-Genome Sequencing of the Giant Devil Catfish, Bagarius yarrelli.</title>
        <authorList>
            <person name="Jiang W."/>
            <person name="Lv Y."/>
            <person name="Cheng L."/>
            <person name="Yang K."/>
            <person name="Chao B."/>
            <person name="Wang X."/>
            <person name="Li Y."/>
            <person name="Pan X."/>
            <person name="You X."/>
            <person name="Zhang Y."/>
            <person name="Yang J."/>
            <person name="Li J."/>
            <person name="Zhang X."/>
            <person name="Liu S."/>
            <person name="Sun C."/>
            <person name="Yang J."/>
            <person name="Shi Q."/>
        </authorList>
    </citation>
    <scope>NUCLEOTIDE SEQUENCE [LARGE SCALE GENOMIC DNA]</scope>
    <source>
        <strain evidence="4">JWS20170419001</strain>
        <tissue evidence="4">Muscle</tissue>
    </source>
</reference>
<evidence type="ECO:0000313" key="5">
    <source>
        <dbReference type="Proteomes" id="UP000319801"/>
    </source>
</evidence>
<dbReference type="GO" id="GO:0005524">
    <property type="term" value="F:ATP binding"/>
    <property type="evidence" value="ECO:0007669"/>
    <property type="project" value="UniProtKB-KW"/>
</dbReference>
<accession>A0A556VBI8</accession>
<name>A0A556VBI8_BAGYA</name>
<evidence type="ECO:0000259" key="3">
    <source>
        <dbReference type="Pfam" id="PF24123"/>
    </source>
</evidence>
<evidence type="ECO:0000256" key="2">
    <source>
        <dbReference type="ARBA" id="ARBA00022840"/>
    </source>
</evidence>
<comment type="caution">
    <text evidence="4">The sequence shown here is derived from an EMBL/GenBank/DDBJ whole genome shotgun (WGS) entry which is preliminary data.</text>
</comment>
<dbReference type="SUPFAM" id="SSF52540">
    <property type="entry name" value="P-loop containing nucleoside triphosphate hydrolases"/>
    <property type="match status" value="1"/>
</dbReference>
<feature type="domain" description="Myosin VII N-terminal" evidence="3">
    <location>
        <begin position="36"/>
        <end position="88"/>
    </location>
</feature>
<keyword evidence="5" id="KW-1185">Reference proteome</keyword>
<dbReference type="GO" id="GO:0048731">
    <property type="term" value="P:system development"/>
    <property type="evidence" value="ECO:0007669"/>
    <property type="project" value="UniProtKB-ARBA"/>
</dbReference>
<organism evidence="4 5">
    <name type="scientific">Bagarius yarrelli</name>
    <name type="common">Goonch</name>
    <name type="synonym">Bagrus yarrelli</name>
    <dbReference type="NCBI Taxonomy" id="175774"/>
    <lineage>
        <taxon>Eukaryota</taxon>
        <taxon>Metazoa</taxon>
        <taxon>Chordata</taxon>
        <taxon>Craniata</taxon>
        <taxon>Vertebrata</taxon>
        <taxon>Euteleostomi</taxon>
        <taxon>Actinopterygii</taxon>
        <taxon>Neopterygii</taxon>
        <taxon>Teleostei</taxon>
        <taxon>Ostariophysi</taxon>
        <taxon>Siluriformes</taxon>
        <taxon>Sisoridae</taxon>
        <taxon>Sisorinae</taxon>
        <taxon>Bagarius</taxon>
    </lineage>
</organism>